<protein>
    <recommendedName>
        <fullName evidence="2">Amine oxidase domain-containing protein</fullName>
    </recommendedName>
</protein>
<reference evidence="1" key="1">
    <citation type="journal article" date="2014" name="Front. Microbiol.">
        <title>High frequency of phylogenetically diverse reductive dehalogenase-homologous genes in deep subseafloor sedimentary metagenomes.</title>
        <authorList>
            <person name="Kawai M."/>
            <person name="Futagami T."/>
            <person name="Toyoda A."/>
            <person name="Takaki Y."/>
            <person name="Nishi S."/>
            <person name="Hori S."/>
            <person name="Arai W."/>
            <person name="Tsubouchi T."/>
            <person name="Morono Y."/>
            <person name="Uchiyama I."/>
            <person name="Ito T."/>
            <person name="Fujiyama A."/>
            <person name="Inagaki F."/>
            <person name="Takami H."/>
        </authorList>
    </citation>
    <scope>NUCLEOTIDE SEQUENCE</scope>
    <source>
        <strain evidence="1">Expedition CK06-06</strain>
    </source>
</reference>
<dbReference type="EMBL" id="BARS01031445">
    <property type="protein sequence ID" value="GAG18207.1"/>
    <property type="molecule type" value="Genomic_DNA"/>
</dbReference>
<dbReference type="Gene3D" id="3.50.50.60">
    <property type="entry name" value="FAD/NAD(P)-binding domain"/>
    <property type="match status" value="1"/>
</dbReference>
<accession>X0W4G0</accession>
<dbReference type="InterPro" id="IPR018203">
    <property type="entry name" value="GDP_dissociation_inhibitor"/>
</dbReference>
<evidence type="ECO:0008006" key="2">
    <source>
        <dbReference type="Google" id="ProtNLM"/>
    </source>
</evidence>
<dbReference type="PANTHER" id="PTHR43734:SF1">
    <property type="entry name" value="PHYTOENE DESATURASE"/>
    <property type="match status" value="1"/>
</dbReference>
<dbReference type="GO" id="GO:0007264">
    <property type="term" value="P:small GTPase-mediated signal transduction"/>
    <property type="evidence" value="ECO:0007669"/>
    <property type="project" value="InterPro"/>
</dbReference>
<proteinExistence type="predicted"/>
<sequence length="194" mass="21431">MADRHDVIVVGAGLGGVVCGALLAKSGLKVLVLDKNNRVGGKQMGISVKGFKGEMWPTYGIPVELGPFVDAFRQLGIESKLNIMLKTQALMYRRQGGEWVTMVNVAGKQEKDPTENMFNSWQLDAKEREVSLGVLAEMALLTPEQLYELDDVSVQQWLAQHENIPRPLRGFFAVHANLMSTGIYELVAMSELAR</sequence>
<dbReference type="InterPro" id="IPR036188">
    <property type="entry name" value="FAD/NAD-bd_sf"/>
</dbReference>
<comment type="caution">
    <text evidence="1">The sequence shown here is derived from an EMBL/GenBank/DDBJ whole genome shotgun (WGS) entry which is preliminary data.</text>
</comment>
<name>X0W4G0_9ZZZZ</name>
<dbReference type="PRINTS" id="PR00891">
    <property type="entry name" value="RABGDIREP"/>
</dbReference>
<dbReference type="PANTHER" id="PTHR43734">
    <property type="entry name" value="PHYTOENE DESATURASE"/>
    <property type="match status" value="1"/>
</dbReference>
<organism evidence="1">
    <name type="scientific">marine sediment metagenome</name>
    <dbReference type="NCBI Taxonomy" id="412755"/>
    <lineage>
        <taxon>unclassified sequences</taxon>
        <taxon>metagenomes</taxon>
        <taxon>ecological metagenomes</taxon>
    </lineage>
</organism>
<dbReference type="GO" id="GO:0005092">
    <property type="term" value="F:GDP-dissociation inhibitor activity"/>
    <property type="evidence" value="ECO:0007669"/>
    <property type="project" value="InterPro"/>
</dbReference>
<gene>
    <name evidence="1" type="ORF">S01H1_48932</name>
</gene>
<dbReference type="SUPFAM" id="SSF51905">
    <property type="entry name" value="FAD/NAD(P)-binding domain"/>
    <property type="match status" value="1"/>
</dbReference>
<dbReference type="AlphaFoldDB" id="X0W4G0"/>
<feature type="non-terminal residue" evidence="1">
    <location>
        <position position="194"/>
    </location>
</feature>
<evidence type="ECO:0000313" key="1">
    <source>
        <dbReference type="EMBL" id="GAG18207.1"/>
    </source>
</evidence>
<dbReference type="Pfam" id="PF13450">
    <property type="entry name" value="NAD_binding_8"/>
    <property type="match status" value="1"/>
</dbReference>